<dbReference type="InterPro" id="IPR019587">
    <property type="entry name" value="Polyketide_cyclase/dehydratase"/>
</dbReference>
<evidence type="ECO:0000313" key="2">
    <source>
        <dbReference type="Proteomes" id="UP001241988"/>
    </source>
</evidence>
<dbReference type="InterPro" id="IPR023393">
    <property type="entry name" value="START-like_dom_sf"/>
</dbReference>
<dbReference type="RefSeq" id="WP_308786815.1">
    <property type="nucleotide sequence ID" value="NZ_JAUSWB010000003.1"/>
</dbReference>
<proteinExistence type="predicted"/>
<sequence length="148" mass="16594">MWTIRKTMVIDRPVKEVFGYASNPVNWYQFYVGLSEPENLEGNGEVGTTMNMKYTMLGVHLPITLEVTKNSREGNSCFWSGHIKGAVSSTQSWTYNAEGTGTEVNLDMEYELPGSVLGKVANKLVVKKLMDNSLEQTMNNLKDICETD</sequence>
<gene>
    <name evidence="1" type="ORF">QOZ98_001479</name>
</gene>
<dbReference type="SUPFAM" id="SSF55961">
    <property type="entry name" value="Bet v1-like"/>
    <property type="match status" value="1"/>
</dbReference>
<dbReference type="Proteomes" id="UP001241988">
    <property type="component" value="Unassembled WGS sequence"/>
</dbReference>
<dbReference type="Gene3D" id="3.30.530.20">
    <property type="match status" value="1"/>
</dbReference>
<protein>
    <submittedName>
        <fullName evidence="1">Membrane protein</fullName>
    </submittedName>
</protein>
<name>A0ABU0GTN1_9BACL</name>
<accession>A0ABU0GTN1</accession>
<reference evidence="1 2" key="1">
    <citation type="submission" date="2023-07" db="EMBL/GenBank/DDBJ databases">
        <title>Genomic Encyclopedia of Type Strains, Phase IV (KMG-IV): sequencing the most valuable type-strain genomes for metagenomic binning, comparative biology and taxonomic classification.</title>
        <authorList>
            <person name="Goeker M."/>
        </authorList>
    </citation>
    <scope>NUCLEOTIDE SEQUENCE [LARGE SCALE GENOMIC DNA]</scope>
    <source>
        <strain evidence="1 2">DSM 16419</strain>
    </source>
</reference>
<keyword evidence="2" id="KW-1185">Reference proteome</keyword>
<dbReference type="Pfam" id="PF10604">
    <property type="entry name" value="Polyketide_cyc2"/>
    <property type="match status" value="1"/>
</dbReference>
<dbReference type="EMBL" id="JAUSWB010000003">
    <property type="protein sequence ID" value="MDQ0428653.1"/>
    <property type="molecule type" value="Genomic_DNA"/>
</dbReference>
<organism evidence="1 2">
    <name type="scientific">Planomicrobium stackebrandtii</name>
    <dbReference type="NCBI Taxonomy" id="253160"/>
    <lineage>
        <taxon>Bacteria</taxon>
        <taxon>Bacillati</taxon>
        <taxon>Bacillota</taxon>
        <taxon>Bacilli</taxon>
        <taxon>Bacillales</taxon>
        <taxon>Caryophanaceae</taxon>
        <taxon>Planomicrobium</taxon>
    </lineage>
</organism>
<evidence type="ECO:0000313" key="1">
    <source>
        <dbReference type="EMBL" id="MDQ0428653.1"/>
    </source>
</evidence>
<comment type="caution">
    <text evidence="1">The sequence shown here is derived from an EMBL/GenBank/DDBJ whole genome shotgun (WGS) entry which is preliminary data.</text>
</comment>